<dbReference type="InterPro" id="IPR029063">
    <property type="entry name" value="SAM-dependent_MTases_sf"/>
</dbReference>
<dbReference type="OMA" id="SFNAEMT"/>
<accession>A0A842YLR2</accession>
<dbReference type="Gene3D" id="3.40.50.150">
    <property type="entry name" value="Vaccinia Virus protein VP39"/>
    <property type="match status" value="1"/>
</dbReference>
<dbReference type="SUPFAM" id="SSF53335">
    <property type="entry name" value="S-adenosyl-L-methionine-dependent methyltransferases"/>
    <property type="match status" value="1"/>
</dbReference>
<proteinExistence type="predicted"/>
<evidence type="ECO:0000313" key="2">
    <source>
        <dbReference type="Proteomes" id="UP000646659"/>
    </source>
</evidence>
<name>A0A842YLR2_METTF</name>
<protein>
    <recommendedName>
        <fullName evidence="3">Class I SAM-dependent methyltransferase</fullName>
    </recommendedName>
</protein>
<evidence type="ECO:0000313" key="1">
    <source>
        <dbReference type="EMBL" id="MBE2900309.1"/>
    </source>
</evidence>
<gene>
    <name evidence="1" type="ORF">DNK57_05760</name>
</gene>
<evidence type="ECO:0008006" key="3">
    <source>
        <dbReference type="Google" id="ProtNLM"/>
    </source>
</evidence>
<organism evidence="1 2">
    <name type="scientific">Methanothermobacter thermautotrophicus</name>
    <name type="common">Methanobacterium thermoformicicum</name>
    <dbReference type="NCBI Taxonomy" id="145262"/>
    <lineage>
        <taxon>Archaea</taxon>
        <taxon>Methanobacteriati</taxon>
        <taxon>Methanobacteriota</taxon>
        <taxon>Methanomada group</taxon>
        <taxon>Methanobacteria</taxon>
        <taxon>Methanobacteriales</taxon>
        <taxon>Methanobacteriaceae</taxon>
        <taxon>Methanothermobacter</taxon>
    </lineage>
</organism>
<sequence length="222" mass="26201">MVIESKLMKSVVFIGRGLAEYIDMFSLDPMELEGSRILDCAAGVSSFRSEMDEMGFSVTAVDPLYSRTPDEIKKLACESFRSHTMNHRDFLRDFRVDGIPVEDYRRMVFRRFLDDYKRNPSEYIAGELPFLPFDDGEFDLVVSANFLFLYEDLLDYSFHVESVREMLRIGKEVRIFPVYNIHRRKRSLHLKPLMDEFNDYDIEVRKVKYHEEAGCNEMLIIK</sequence>
<reference evidence="1" key="1">
    <citation type="submission" date="2018-06" db="EMBL/GenBank/DDBJ databases">
        <title>Draft genome sequence of Methanothermobacter thermautotrophicus Strain WHS, a thermophilic, hydrogenotrophic methanogen isolated from Washburn Hot Springs in Yellowstone National Park, USA.</title>
        <authorList>
            <person name="Mckay L.J."/>
            <person name="Klingelsmith K."/>
            <person name="Inskeep W.P."/>
            <person name="Fields M.W."/>
        </authorList>
    </citation>
    <scope>NUCLEOTIDE SEQUENCE</scope>
    <source>
        <strain evidence="1">WHS</strain>
    </source>
</reference>
<comment type="caution">
    <text evidence="1">The sequence shown here is derived from an EMBL/GenBank/DDBJ whole genome shotgun (WGS) entry which is preliminary data.</text>
</comment>
<dbReference type="AlphaFoldDB" id="A0A842YLR2"/>
<dbReference type="EMBL" id="QKOF01000006">
    <property type="protein sequence ID" value="MBE2900309.1"/>
    <property type="molecule type" value="Genomic_DNA"/>
</dbReference>
<dbReference type="Proteomes" id="UP000646659">
    <property type="component" value="Unassembled WGS sequence"/>
</dbReference>